<dbReference type="InterPro" id="IPR057727">
    <property type="entry name" value="WCX_dom"/>
</dbReference>
<dbReference type="Pfam" id="PF13280">
    <property type="entry name" value="WYL"/>
    <property type="match status" value="1"/>
</dbReference>
<evidence type="ECO:0000259" key="1">
    <source>
        <dbReference type="Pfam" id="PF08279"/>
    </source>
</evidence>
<dbReference type="EMBL" id="PGEX01000001">
    <property type="protein sequence ID" value="PJJ41178.1"/>
    <property type="molecule type" value="Genomic_DNA"/>
</dbReference>
<dbReference type="InterPro" id="IPR013196">
    <property type="entry name" value="HTH_11"/>
</dbReference>
<comment type="caution">
    <text evidence="4">The sequence shown here is derived from an EMBL/GenBank/DDBJ whole genome shotgun (WGS) entry which is preliminary data.</text>
</comment>
<dbReference type="Proteomes" id="UP000231134">
    <property type="component" value="Unassembled WGS sequence"/>
</dbReference>
<evidence type="ECO:0000313" key="4">
    <source>
        <dbReference type="EMBL" id="PJJ41178.1"/>
    </source>
</evidence>
<dbReference type="Pfam" id="PF25583">
    <property type="entry name" value="WCX"/>
    <property type="match status" value="1"/>
</dbReference>
<dbReference type="OrthoDB" id="9811011at2"/>
<dbReference type="RefSeq" id="WP_100425175.1">
    <property type="nucleotide sequence ID" value="NZ_PGEX01000001.1"/>
</dbReference>
<proteinExistence type="predicted"/>
<evidence type="ECO:0000259" key="3">
    <source>
        <dbReference type="Pfam" id="PF25583"/>
    </source>
</evidence>
<dbReference type="GO" id="GO:0003677">
    <property type="term" value="F:DNA binding"/>
    <property type="evidence" value="ECO:0007669"/>
    <property type="project" value="UniProtKB-KW"/>
</dbReference>
<evidence type="ECO:0000313" key="5">
    <source>
        <dbReference type="Proteomes" id="UP000231134"/>
    </source>
</evidence>
<keyword evidence="5" id="KW-1185">Reference proteome</keyword>
<dbReference type="PROSITE" id="PS52050">
    <property type="entry name" value="WYL"/>
    <property type="match status" value="1"/>
</dbReference>
<organism evidence="4 5">
    <name type="scientific">Hallerella succinigenes</name>
    <dbReference type="NCBI Taxonomy" id="1896222"/>
    <lineage>
        <taxon>Bacteria</taxon>
        <taxon>Pseudomonadati</taxon>
        <taxon>Fibrobacterota</taxon>
        <taxon>Fibrobacteria</taxon>
        <taxon>Fibrobacterales</taxon>
        <taxon>Fibrobacteraceae</taxon>
        <taxon>Hallerella</taxon>
    </lineage>
</organism>
<dbReference type="InterPro" id="IPR026881">
    <property type="entry name" value="WYL_dom"/>
</dbReference>
<feature type="domain" description="Helix-turn-helix type 11" evidence="1">
    <location>
        <begin position="8"/>
        <end position="48"/>
    </location>
</feature>
<name>A0A2M9A6A0_9BACT</name>
<keyword evidence="4" id="KW-0238">DNA-binding</keyword>
<sequence length="324" mass="37342">MSSTYDKLNQVKKRLQEHPTSIQELADYMNCNIRTIYRYITTLEGENCGLKQDKKTHRFFISPDVPKRPESLIRELKSAQKVLDNMGVAHGKSIKKAIKILNGEVSESVEAANHAINVDNDFVVDLGPFSEYSENLQFRETEIDKFLDAIKNRSKLKITYVSAHDNATEEKIDICPVKLVLRVDTLYLVAYVELGEGKLERRLFAVRRIRNFRKTGGFFPEIPFSYKDLYANCFGKYTGKDFPKIKLVMEVKSSWLQTQLREAHFNPPIKIRKQNPMTVELNICDTPDLEGWLLGILPDVKILEPESLKERLRLQLKKSSEALS</sequence>
<dbReference type="PANTHER" id="PTHR34580">
    <property type="match status" value="1"/>
</dbReference>
<dbReference type="InterPro" id="IPR051534">
    <property type="entry name" value="CBASS_pafABC_assoc_protein"/>
</dbReference>
<dbReference type="PANTHER" id="PTHR34580:SF1">
    <property type="entry name" value="PROTEIN PAFC"/>
    <property type="match status" value="1"/>
</dbReference>
<reference evidence="4 5" key="1">
    <citation type="submission" date="2017-11" db="EMBL/GenBank/DDBJ databases">
        <title>Animal gut microbial communities from fecal samples from Wisconsin, USA.</title>
        <authorList>
            <person name="Neumann A."/>
        </authorList>
    </citation>
    <scope>NUCLEOTIDE SEQUENCE [LARGE SCALE GENOMIC DNA]</scope>
    <source>
        <strain evidence="4 5">UWS3</strain>
    </source>
</reference>
<gene>
    <name evidence="4" type="ORF">BGX16_1136</name>
</gene>
<protein>
    <submittedName>
        <fullName evidence="4">Putative DNA-binding transcriptional regulator YafY</fullName>
    </submittedName>
</protein>
<dbReference type="AlphaFoldDB" id="A0A2M9A6A0"/>
<feature type="domain" description="WCX" evidence="3">
    <location>
        <begin position="277"/>
        <end position="318"/>
    </location>
</feature>
<feature type="domain" description="WYL" evidence="2">
    <location>
        <begin position="145"/>
        <end position="212"/>
    </location>
</feature>
<dbReference type="Pfam" id="PF08279">
    <property type="entry name" value="HTH_11"/>
    <property type="match status" value="1"/>
</dbReference>
<accession>A0A2M9A6A0</accession>
<evidence type="ECO:0000259" key="2">
    <source>
        <dbReference type="Pfam" id="PF13280"/>
    </source>
</evidence>